<gene>
    <name evidence="5" type="ORF">C7S18_21605</name>
</gene>
<reference evidence="5 6" key="2">
    <citation type="submission" date="2018-03" db="EMBL/GenBank/DDBJ databases">
        <authorList>
            <person name="Keele B.F."/>
        </authorList>
    </citation>
    <scope>NUCLEOTIDE SEQUENCE [LARGE SCALE GENOMIC DNA]</scope>
    <source>
        <strain evidence="5 6">D13</strain>
    </source>
</reference>
<dbReference type="SUPFAM" id="SSF51430">
    <property type="entry name" value="NAD(P)-linked oxidoreductase"/>
    <property type="match status" value="1"/>
</dbReference>
<evidence type="ECO:0000256" key="1">
    <source>
        <dbReference type="ARBA" id="ARBA00006515"/>
    </source>
</evidence>
<dbReference type="GO" id="GO:0016491">
    <property type="term" value="F:oxidoreductase activity"/>
    <property type="evidence" value="ECO:0007669"/>
    <property type="project" value="UniProtKB-KW"/>
</dbReference>
<dbReference type="InterPro" id="IPR005399">
    <property type="entry name" value="K_chnl_volt-dep_bsu_KCNAB-rel"/>
</dbReference>
<dbReference type="EMBL" id="CP027860">
    <property type="protein sequence ID" value="AVP99611.1"/>
    <property type="molecule type" value="Genomic_DNA"/>
</dbReference>
<dbReference type="PANTHER" id="PTHR43150">
    <property type="entry name" value="HYPERKINETIC, ISOFORM M"/>
    <property type="match status" value="1"/>
</dbReference>
<dbReference type="PANTHER" id="PTHR43150:SF2">
    <property type="entry name" value="HYPERKINETIC, ISOFORM M"/>
    <property type="match status" value="1"/>
</dbReference>
<sequence length="322" mass="35470">MQYRRMGQTGLKLSALSFGTWATFGVSVPRGTARDLIAASYDHGINFFDAAETYANGEAERMLGDVLIDLRLPRDALVISSKVFFGAVTDPRPTQHGLSRKHIRDACDQALQRLKLDYIDLYFCHRPDLDVPISEIVTSMNLLIQQGKILYWGTSEWPATLIREAAEFALAHGLEGPKVEQPQYSLLAREKVEQEFSELYPQYGIGTTVWSPLASGLLTGKYNDGIPADSRLAHEQYQWLQKPVLQNKAKRIAAVKGLSDEAAKLGATAAQLALAWCLGNPNVSTVILGATRIGQLEENLKALALLEKVDAGTRARIEALFA</sequence>
<keyword evidence="2" id="KW-0521">NADP</keyword>
<keyword evidence="3" id="KW-0560">Oxidoreductase</keyword>
<evidence type="ECO:0000259" key="4">
    <source>
        <dbReference type="Pfam" id="PF00248"/>
    </source>
</evidence>
<evidence type="ECO:0000313" key="5">
    <source>
        <dbReference type="EMBL" id="AVP99611.1"/>
    </source>
</evidence>
<accession>A0A2P1PXN4</accession>
<comment type="similarity">
    <text evidence="1">Belongs to the shaker potassium channel beta subunit family.</text>
</comment>
<feature type="domain" description="NADP-dependent oxidoreductase" evidence="4">
    <location>
        <begin position="16"/>
        <end position="305"/>
    </location>
</feature>
<dbReference type="OrthoDB" id="9772407at2"/>
<dbReference type="RefSeq" id="WP_106893528.1">
    <property type="nucleotide sequence ID" value="NZ_CP027860.1"/>
</dbReference>
<name>A0A2P1PXN4_9GAMM</name>
<reference evidence="5 6" key="1">
    <citation type="submission" date="2018-03" db="EMBL/GenBank/DDBJ databases">
        <title>Ahniella affigens gen. nov., sp. nov., a gammaproteobacterium isolated from sandy soil near a stream.</title>
        <authorList>
            <person name="Ko Y."/>
            <person name="Kim J.-H."/>
        </authorList>
    </citation>
    <scope>NUCLEOTIDE SEQUENCE [LARGE SCALE GENOMIC DNA]</scope>
    <source>
        <strain evidence="5 6">D13</strain>
    </source>
</reference>
<evidence type="ECO:0000256" key="3">
    <source>
        <dbReference type="ARBA" id="ARBA00023002"/>
    </source>
</evidence>
<evidence type="ECO:0000313" key="6">
    <source>
        <dbReference type="Proteomes" id="UP000241074"/>
    </source>
</evidence>
<evidence type="ECO:0000256" key="2">
    <source>
        <dbReference type="ARBA" id="ARBA00022857"/>
    </source>
</evidence>
<dbReference type="InterPro" id="IPR036812">
    <property type="entry name" value="NAD(P)_OxRdtase_dom_sf"/>
</dbReference>
<protein>
    <submittedName>
        <fullName evidence="5">Aldo/keto reductase</fullName>
    </submittedName>
</protein>
<dbReference type="KEGG" id="xba:C7S18_21605"/>
<dbReference type="Pfam" id="PF00248">
    <property type="entry name" value="Aldo_ket_red"/>
    <property type="match status" value="1"/>
</dbReference>
<dbReference type="PRINTS" id="PR01577">
    <property type="entry name" value="KCNABCHANNEL"/>
</dbReference>
<keyword evidence="6" id="KW-1185">Reference proteome</keyword>
<organism evidence="5 6">
    <name type="scientific">Ahniella affigens</name>
    <dbReference type="NCBI Taxonomy" id="2021234"/>
    <lineage>
        <taxon>Bacteria</taxon>
        <taxon>Pseudomonadati</taxon>
        <taxon>Pseudomonadota</taxon>
        <taxon>Gammaproteobacteria</taxon>
        <taxon>Lysobacterales</taxon>
        <taxon>Rhodanobacteraceae</taxon>
        <taxon>Ahniella</taxon>
    </lineage>
</organism>
<dbReference type="Gene3D" id="3.20.20.100">
    <property type="entry name" value="NADP-dependent oxidoreductase domain"/>
    <property type="match status" value="1"/>
</dbReference>
<proteinExistence type="inferred from homology"/>
<dbReference type="Proteomes" id="UP000241074">
    <property type="component" value="Chromosome"/>
</dbReference>
<dbReference type="AlphaFoldDB" id="A0A2P1PXN4"/>
<dbReference type="InterPro" id="IPR023210">
    <property type="entry name" value="NADP_OxRdtase_dom"/>
</dbReference>